<evidence type="ECO:0000313" key="9">
    <source>
        <dbReference type="Proteomes" id="UP000271974"/>
    </source>
</evidence>
<keyword evidence="9" id="KW-1185">Reference proteome</keyword>
<dbReference type="GO" id="GO:0015293">
    <property type="term" value="F:symporter activity"/>
    <property type="evidence" value="ECO:0007669"/>
    <property type="project" value="UniProtKB-KW"/>
</dbReference>
<reference evidence="8 9" key="1">
    <citation type="submission" date="2019-01" db="EMBL/GenBank/DDBJ databases">
        <title>A draft genome assembly of the solar-powered sea slug Elysia chlorotica.</title>
        <authorList>
            <person name="Cai H."/>
            <person name="Li Q."/>
            <person name="Fang X."/>
            <person name="Li J."/>
            <person name="Curtis N.E."/>
            <person name="Altenburger A."/>
            <person name="Shibata T."/>
            <person name="Feng M."/>
            <person name="Maeda T."/>
            <person name="Schwartz J.A."/>
            <person name="Shigenobu S."/>
            <person name="Lundholm N."/>
            <person name="Nishiyama T."/>
            <person name="Yang H."/>
            <person name="Hasebe M."/>
            <person name="Li S."/>
            <person name="Pierce S.K."/>
            <person name="Wang J."/>
        </authorList>
    </citation>
    <scope>NUCLEOTIDE SEQUENCE [LARGE SCALE GENOMIC DNA]</scope>
    <source>
        <strain evidence="8">EC2010</strain>
        <tissue evidence="8">Whole organism of an adult</tissue>
    </source>
</reference>
<evidence type="ECO:0000313" key="8">
    <source>
        <dbReference type="EMBL" id="RUS89365.1"/>
    </source>
</evidence>
<organism evidence="8 9">
    <name type="scientific">Elysia chlorotica</name>
    <name type="common">Eastern emerald elysia</name>
    <name type="synonym">Sea slug</name>
    <dbReference type="NCBI Taxonomy" id="188477"/>
    <lineage>
        <taxon>Eukaryota</taxon>
        <taxon>Metazoa</taxon>
        <taxon>Spiralia</taxon>
        <taxon>Lophotrochozoa</taxon>
        <taxon>Mollusca</taxon>
        <taxon>Gastropoda</taxon>
        <taxon>Heterobranchia</taxon>
        <taxon>Euthyneura</taxon>
        <taxon>Panpulmonata</taxon>
        <taxon>Sacoglossa</taxon>
        <taxon>Placobranchoidea</taxon>
        <taxon>Plakobranchidae</taxon>
        <taxon>Elysia</taxon>
    </lineage>
</organism>
<comment type="subcellular location">
    <subcellularLocation>
        <location evidence="1">Membrane</location>
        <topology evidence="1">Multi-pass membrane protein</topology>
    </subcellularLocation>
</comment>
<dbReference type="STRING" id="188477.A0A433U6B5"/>
<proteinExistence type="inferred from homology"/>
<name>A0A433U6B5_ELYCH</name>
<dbReference type="PANTHER" id="PTHR10361">
    <property type="entry name" value="SODIUM-BILE ACID COTRANSPORTER"/>
    <property type="match status" value="1"/>
</dbReference>
<dbReference type="PANTHER" id="PTHR10361:SF28">
    <property type="entry name" value="P3 PROTEIN-RELATED"/>
    <property type="match status" value="1"/>
</dbReference>
<dbReference type="Proteomes" id="UP000271974">
    <property type="component" value="Unassembled WGS sequence"/>
</dbReference>
<feature type="transmembrane region" description="Helical" evidence="7">
    <location>
        <begin position="149"/>
        <end position="171"/>
    </location>
</feature>
<keyword evidence="5 7" id="KW-1133">Transmembrane helix</keyword>
<keyword evidence="6 7" id="KW-0472">Membrane</keyword>
<evidence type="ECO:0000256" key="4">
    <source>
        <dbReference type="ARBA" id="ARBA00022847"/>
    </source>
</evidence>
<evidence type="ECO:0000256" key="3">
    <source>
        <dbReference type="ARBA" id="ARBA00022692"/>
    </source>
</evidence>
<dbReference type="EMBL" id="RQTK01000058">
    <property type="protein sequence ID" value="RUS89365.1"/>
    <property type="molecule type" value="Genomic_DNA"/>
</dbReference>
<evidence type="ECO:0000256" key="1">
    <source>
        <dbReference type="ARBA" id="ARBA00004141"/>
    </source>
</evidence>
<evidence type="ECO:0000256" key="6">
    <source>
        <dbReference type="ARBA" id="ARBA00023136"/>
    </source>
</evidence>
<dbReference type="OrthoDB" id="203097at2759"/>
<gene>
    <name evidence="8" type="ORF">EGW08_002885</name>
</gene>
<accession>A0A433U6B5</accession>
<evidence type="ECO:0000256" key="2">
    <source>
        <dbReference type="ARBA" id="ARBA00006528"/>
    </source>
</evidence>
<sequence>MPLIGFAVVKYSHLKPGVELGLIALSCSPGGASSNAYAYLLGGDISISLTMTILSTTAALALLPLWFFTLGTKMVGDEEIKIPYFLIMGALVGIIMPCVLGIYIRRKHPNLAKLLIASIKYLMVFFCFVIGTVGVLLNWYVLQLMSPRVLLASALIPYIGYICGALTAFVLGQDRVSIITIAVETGIQNNGVPLVMMRLSLSGPERDTSIVGPVASALLSTQPLMLAVIVIHFLKKPGCPCAVITQVDVQPQISNGGICIEEHADKAQGTGAETN</sequence>
<dbReference type="InterPro" id="IPR038770">
    <property type="entry name" value="Na+/solute_symporter_sf"/>
</dbReference>
<keyword evidence="4" id="KW-0769">Symport</keyword>
<keyword evidence="4" id="KW-0813">Transport</keyword>
<evidence type="ECO:0000256" key="7">
    <source>
        <dbReference type="SAM" id="Phobius"/>
    </source>
</evidence>
<dbReference type="Gene3D" id="1.20.1530.20">
    <property type="match status" value="1"/>
</dbReference>
<feature type="transmembrane region" description="Helical" evidence="7">
    <location>
        <begin position="115"/>
        <end position="137"/>
    </location>
</feature>
<dbReference type="AlphaFoldDB" id="A0A433U6B5"/>
<feature type="transmembrane region" description="Helical" evidence="7">
    <location>
        <begin position="82"/>
        <end position="103"/>
    </location>
</feature>
<evidence type="ECO:0008006" key="10">
    <source>
        <dbReference type="Google" id="ProtNLM"/>
    </source>
</evidence>
<protein>
    <recommendedName>
        <fullName evidence="10">P3 protein</fullName>
    </recommendedName>
</protein>
<dbReference type="GO" id="GO:0016020">
    <property type="term" value="C:membrane"/>
    <property type="evidence" value="ECO:0007669"/>
    <property type="project" value="UniProtKB-SubCell"/>
</dbReference>
<evidence type="ECO:0000256" key="5">
    <source>
        <dbReference type="ARBA" id="ARBA00022989"/>
    </source>
</evidence>
<comment type="caution">
    <text evidence="8">The sequence shown here is derived from an EMBL/GenBank/DDBJ whole genome shotgun (WGS) entry which is preliminary data.</text>
</comment>
<dbReference type="Pfam" id="PF01758">
    <property type="entry name" value="SBF"/>
    <property type="match status" value="1"/>
</dbReference>
<dbReference type="InterPro" id="IPR002657">
    <property type="entry name" value="BilAc:Na_symport/Acr3"/>
</dbReference>
<dbReference type="InterPro" id="IPR004710">
    <property type="entry name" value="Bilac:Na_transpt"/>
</dbReference>
<comment type="similarity">
    <text evidence="2">Belongs to the bile acid:sodium symporter (BASS) (TC 2.A.28) family.</text>
</comment>
<keyword evidence="3 7" id="KW-0812">Transmembrane</keyword>
<feature type="transmembrane region" description="Helical" evidence="7">
    <location>
        <begin position="47"/>
        <end position="70"/>
    </location>
</feature>